<protein>
    <recommendedName>
        <fullName evidence="7">BEN domain-containing protein</fullName>
    </recommendedName>
</protein>
<proteinExistence type="predicted"/>
<feature type="region of interest" description="Disordered" evidence="6">
    <location>
        <begin position="121"/>
        <end position="143"/>
    </location>
</feature>
<evidence type="ECO:0000256" key="2">
    <source>
        <dbReference type="ARBA" id="ARBA00022491"/>
    </source>
</evidence>
<dbReference type="GO" id="GO:0045746">
    <property type="term" value="P:negative regulation of Notch signaling pathway"/>
    <property type="evidence" value="ECO:0007669"/>
    <property type="project" value="InterPro"/>
</dbReference>
<keyword evidence="5" id="KW-0539">Nucleus</keyword>
<dbReference type="PANTHER" id="PTHR35346">
    <property type="entry name" value="BEN DOMAIN-CONTAINING PROTEIN 6"/>
    <property type="match status" value="1"/>
</dbReference>
<name>A0A9W7T6G3_TRIRA</name>
<dbReference type="InterPro" id="IPR018379">
    <property type="entry name" value="BEN_domain"/>
</dbReference>
<dbReference type="PANTHER" id="PTHR35346:SF1">
    <property type="entry name" value="BEN DOMAIN-CONTAINING PROTEIN 6"/>
    <property type="match status" value="1"/>
</dbReference>
<dbReference type="GO" id="GO:0003677">
    <property type="term" value="F:DNA binding"/>
    <property type="evidence" value="ECO:0007669"/>
    <property type="project" value="InterPro"/>
</dbReference>
<evidence type="ECO:0000256" key="4">
    <source>
        <dbReference type="ARBA" id="ARBA00023163"/>
    </source>
</evidence>
<dbReference type="Gene3D" id="1.10.10.2590">
    <property type="entry name" value="BEN domain"/>
    <property type="match status" value="1"/>
</dbReference>
<organism evidence="8 9">
    <name type="scientific">Triplophysa rosa</name>
    <name type="common">Cave loach</name>
    <dbReference type="NCBI Taxonomy" id="992332"/>
    <lineage>
        <taxon>Eukaryota</taxon>
        <taxon>Metazoa</taxon>
        <taxon>Chordata</taxon>
        <taxon>Craniata</taxon>
        <taxon>Vertebrata</taxon>
        <taxon>Euteleostomi</taxon>
        <taxon>Actinopterygii</taxon>
        <taxon>Neopterygii</taxon>
        <taxon>Teleostei</taxon>
        <taxon>Ostariophysi</taxon>
        <taxon>Cypriniformes</taxon>
        <taxon>Nemacheilidae</taxon>
        <taxon>Triplophysa</taxon>
    </lineage>
</organism>
<evidence type="ECO:0000256" key="3">
    <source>
        <dbReference type="ARBA" id="ARBA00023015"/>
    </source>
</evidence>
<dbReference type="Proteomes" id="UP001059041">
    <property type="component" value="Unassembled WGS sequence"/>
</dbReference>
<dbReference type="GO" id="GO:0045666">
    <property type="term" value="P:positive regulation of neuron differentiation"/>
    <property type="evidence" value="ECO:0007669"/>
    <property type="project" value="InterPro"/>
</dbReference>
<evidence type="ECO:0000259" key="7">
    <source>
        <dbReference type="PROSITE" id="PS51457"/>
    </source>
</evidence>
<evidence type="ECO:0000256" key="5">
    <source>
        <dbReference type="ARBA" id="ARBA00023242"/>
    </source>
</evidence>
<evidence type="ECO:0000256" key="1">
    <source>
        <dbReference type="ARBA" id="ARBA00004123"/>
    </source>
</evidence>
<dbReference type="AlphaFoldDB" id="A0A9W7T6G3"/>
<dbReference type="GO" id="GO:0005634">
    <property type="term" value="C:nucleus"/>
    <property type="evidence" value="ECO:0007669"/>
    <property type="project" value="UniProtKB-SubCell"/>
</dbReference>
<keyword evidence="9" id="KW-1185">Reference proteome</keyword>
<gene>
    <name evidence="8" type="ORF">IRJ41_002228</name>
</gene>
<dbReference type="SMART" id="SM01025">
    <property type="entry name" value="BEN"/>
    <property type="match status" value="1"/>
</dbReference>
<keyword evidence="4" id="KW-0804">Transcription</keyword>
<evidence type="ECO:0000313" key="9">
    <source>
        <dbReference type="Proteomes" id="UP001059041"/>
    </source>
</evidence>
<dbReference type="Pfam" id="PF10523">
    <property type="entry name" value="BEN"/>
    <property type="match status" value="1"/>
</dbReference>
<feature type="domain" description="BEN" evidence="7">
    <location>
        <begin position="286"/>
        <end position="379"/>
    </location>
</feature>
<dbReference type="PROSITE" id="PS51457">
    <property type="entry name" value="BEN"/>
    <property type="match status" value="1"/>
</dbReference>
<reference evidence="8" key="1">
    <citation type="submission" date="2021-02" db="EMBL/GenBank/DDBJ databases">
        <title>Comparative genomics reveals that relaxation of natural selection precedes convergent phenotypic evolution of cavefish.</title>
        <authorList>
            <person name="Peng Z."/>
        </authorList>
    </citation>
    <scope>NUCLEOTIDE SEQUENCE</scope>
    <source>
        <tissue evidence="8">Muscle</tissue>
    </source>
</reference>
<dbReference type="InterPro" id="IPR037496">
    <property type="entry name" value="BEND6-like"/>
</dbReference>
<keyword evidence="2" id="KW-0678">Repressor</keyword>
<dbReference type="GO" id="GO:0003714">
    <property type="term" value="F:transcription corepressor activity"/>
    <property type="evidence" value="ECO:0007669"/>
    <property type="project" value="InterPro"/>
</dbReference>
<accession>A0A9W7T6G3</accession>
<comment type="caution">
    <text evidence="8">The sequence shown here is derived from an EMBL/GenBank/DDBJ whole genome shotgun (WGS) entry which is preliminary data.</text>
</comment>
<feature type="compositionally biased region" description="Polar residues" evidence="6">
    <location>
        <begin position="121"/>
        <end position="136"/>
    </location>
</feature>
<sequence length="381" mass="42393">MPFQFAIYYLYDKSLKVESTSILLANKDQLSQVTSKPDLDGDDNWLEIKWPTHSFKDLVVKKNLLILGKDIWKKDESRGVRVKKKMLDTNNKVEAKKTRLAKQTKIKEAARDQVLQKLKNSLSQSRAVDTQDQSTSSEDEVPQCLHNVKQAKTKKAARPLAFTSDHHISSDEVTNIASPLRHTSSDDATNIGSPEMFQANDLDEDFGLTSTQRKIKDSNTGPKMLFQMDEEILTSLRELPEMIKSMKECVQCVQSLIASPGGIPSSGMSSVSSTLASEIEMHSLAGSGVSVPKRAFQRLNRSRITIFAQELAVLVFTKELLAESTLTGKSGRGGPPKKQLDVEKVQAITDAVLVEFPHTTASDVRAAIRRKCNNEQFSKKN</sequence>
<evidence type="ECO:0000313" key="8">
    <source>
        <dbReference type="EMBL" id="KAI7790447.1"/>
    </source>
</evidence>
<evidence type="ECO:0000256" key="6">
    <source>
        <dbReference type="SAM" id="MobiDB-lite"/>
    </source>
</evidence>
<dbReference type="EMBL" id="JAFHDT010000114">
    <property type="protein sequence ID" value="KAI7790447.1"/>
    <property type="molecule type" value="Genomic_DNA"/>
</dbReference>
<keyword evidence="3" id="KW-0805">Transcription regulation</keyword>
<comment type="subcellular location">
    <subcellularLocation>
        <location evidence="1">Nucleus</location>
    </subcellularLocation>
</comment>